<dbReference type="SUPFAM" id="SSF50346">
    <property type="entry name" value="PRC-barrel domain"/>
    <property type="match status" value="2"/>
</dbReference>
<dbReference type="EMBL" id="BMVU01000013">
    <property type="protein sequence ID" value="GGX75728.1"/>
    <property type="molecule type" value="Genomic_DNA"/>
</dbReference>
<evidence type="ECO:0000313" key="3">
    <source>
        <dbReference type="Proteomes" id="UP000619244"/>
    </source>
</evidence>
<accession>A0A918KSS6</accession>
<dbReference type="Proteomes" id="UP000619244">
    <property type="component" value="Unassembled WGS sequence"/>
</dbReference>
<gene>
    <name evidence="2" type="ORF">GCM10010358_32560</name>
</gene>
<feature type="domain" description="PRC-barrel" evidence="1">
    <location>
        <begin position="83"/>
        <end position="123"/>
    </location>
</feature>
<organism evidence="2 3">
    <name type="scientific">Streptomyces minutiscleroticus</name>
    <dbReference type="NCBI Taxonomy" id="68238"/>
    <lineage>
        <taxon>Bacteria</taxon>
        <taxon>Bacillati</taxon>
        <taxon>Actinomycetota</taxon>
        <taxon>Actinomycetes</taxon>
        <taxon>Kitasatosporales</taxon>
        <taxon>Streptomycetaceae</taxon>
        <taxon>Streptomyces</taxon>
    </lineage>
</organism>
<protein>
    <recommendedName>
        <fullName evidence="1">PRC-barrel domain-containing protein</fullName>
    </recommendedName>
</protein>
<dbReference type="InterPro" id="IPR027275">
    <property type="entry name" value="PRC-brl_dom"/>
</dbReference>
<dbReference type="AlphaFoldDB" id="A0A918KSS6"/>
<proteinExistence type="predicted"/>
<comment type="caution">
    <text evidence="2">The sequence shown here is derived from an EMBL/GenBank/DDBJ whole genome shotgun (WGS) entry which is preliminary data.</text>
</comment>
<dbReference type="InterPro" id="IPR011033">
    <property type="entry name" value="PRC_barrel-like_sf"/>
</dbReference>
<reference evidence="2" key="2">
    <citation type="submission" date="2020-09" db="EMBL/GenBank/DDBJ databases">
        <authorList>
            <person name="Sun Q."/>
            <person name="Ohkuma M."/>
        </authorList>
    </citation>
    <scope>NUCLEOTIDE SEQUENCE</scope>
    <source>
        <strain evidence="2">JCM 4790</strain>
    </source>
</reference>
<evidence type="ECO:0000313" key="2">
    <source>
        <dbReference type="EMBL" id="GGX75728.1"/>
    </source>
</evidence>
<dbReference type="RefSeq" id="WP_308435182.1">
    <property type="nucleotide sequence ID" value="NZ_BMVU01000013.1"/>
</dbReference>
<dbReference type="Pfam" id="PF05239">
    <property type="entry name" value="PRC"/>
    <property type="match status" value="1"/>
</dbReference>
<evidence type="ECO:0000259" key="1">
    <source>
        <dbReference type="Pfam" id="PF05239"/>
    </source>
</evidence>
<reference evidence="2" key="1">
    <citation type="journal article" date="2014" name="Int. J. Syst. Evol. Microbiol.">
        <title>Complete genome sequence of Corynebacterium casei LMG S-19264T (=DSM 44701T), isolated from a smear-ripened cheese.</title>
        <authorList>
            <consortium name="US DOE Joint Genome Institute (JGI-PGF)"/>
            <person name="Walter F."/>
            <person name="Albersmeier A."/>
            <person name="Kalinowski J."/>
            <person name="Ruckert C."/>
        </authorList>
    </citation>
    <scope>NUCLEOTIDE SEQUENCE</scope>
    <source>
        <strain evidence="2">JCM 4790</strain>
    </source>
</reference>
<sequence length="148" mass="15573">MLFSQVQGLPVVTLGEAAELGVLASLTVEVASGHISHLRVSRPRGHQDTTIAWNALHALGPDAALVRSAAALDAEPATTPVHHEMLRQRILTEAGDERGTVKDVSFDPETGRIGTVHTALGELPADSLLGLGEYALVVRAEPATRHAP</sequence>
<name>A0A918KSS6_9ACTN</name>
<keyword evidence="3" id="KW-1185">Reference proteome</keyword>